<comment type="caution">
    <text evidence="3">The sequence shown here is derived from an EMBL/GenBank/DDBJ whole genome shotgun (WGS) entry which is preliminary data.</text>
</comment>
<organism evidence="3 4">
    <name type="scientific">Psophocarpus tetragonolobus</name>
    <name type="common">Winged bean</name>
    <name type="synonym">Dolichos tetragonolobus</name>
    <dbReference type="NCBI Taxonomy" id="3891"/>
    <lineage>
        <taxon>Eukaryota</taxon>
        <taxon>Viridiplantae</taxon>
        <taxon>Streptophyta</taxon>
        <taxon>Embryophyta</taxon>
        <taxon>Tracheophyta</taxon>
        <taxon>Spermatophyta</taxon>
        <taxon>Magnoliopsida</taxon>
        <taxon>eudicotyledons</taxon>
        <taxon>Gunneridae</taxon>
        <taxon>Pentapetalae</taxon>
        <taxon>rosids</taxon>
        <taxon>fabids</taxon>
        <taxon>Fabales</taxon>
        <taxon>Fabaceae</taxon>
        <taxon>Papilionoideae</taxon>
        <taxon>50 kb inversion clade</taxon>
        <taxon>NPAAA clade</taxon>
        <taxon>indigoferoid/millettioid clade</taxon>
        <taxon>Phaseoleae</taxon>
        <taxon>Psophocarpus</taxon>
    </lineage>
</organism>
<evidence type="ECO:0000256" key="1">
    <source>
        <dbReference type="SAM" id="SignalP"/>
    </source>
</evidence>
<gene>
    <name evidence="3" type="ORF">VNO78_19548</name>
</gene>
<dbReference type="InterPro" id="IPR050542">
    <property type="entry name" value="Glycosyl_Hydrlase18_Chitinase"/>
</dbReference>
<dbReference type="GO" id="GO:0004568">
    <property type="term" value="F:chitinase activity"/>
    <property type="evidence" value="ECO:0007669"/>
    <property type="project" value="TreeGrafter"/>
</dbReference>
<dbReference type="PANTHER" id="PTHR45708">
    <property type="entry name" value="ENDOCHITINASE"/>
    <property type="match status" value="1"/>
</dbReference>
<keyword evidence="4" id="KW-1185">Reference proteome</keyword>
<accession>A0AAN9SBL4</accession>
<dbReference type="CDD" id="cd02877">
    <property type="entry name" value="GH18_hevamine_XipI_class_III"/>
    <property type="match status" value="1"/>
</dbReference>
<dbReference type="InterPro" id="IPR045321">
    <property type="entry name" value="Cts1-like"/>
</dbReference>
<dbReference type="Gene3D" id="3.20.20.80">
    <property type="entry name" value="Glycosidases"/>
    <property type="match status" value="1"/>
</dbReference>
<dbReference type="SUPFAM" id="SSF51445">
    <property type="entry name" value="(Trans)glycosidases"/>
    <property type="match status" value="1"/>
</dbReference>
<feature type="domain" description="GH18" evidence="2">
    <location>
        <begin position="25"/>
        <end position="305"/>
    </location>
</feature>
<sequence>MASYIALTLTLSLLCFLTLSLANNGKIAVYWGQDAEDGSLKSTCESGNYNIVFISFLNTFGCRRNPTLNLDAHCGPNMDKPCTILSSETEVCQNKGVKVLLALGGQTPTYSLCSASDAKVVATYLYDNFLSAQNGPLGNVSLDGIHFDIQSGSNLYWDNLFHELDSIRYRASGSASSFILSAAPSCFLPDPFLDATIKTGNLDHIFIRFYNSPVCQYSADGVLSLINSWNAWTANVLGGISLFMELPASPDAASNGGYIEPSNFTTQVLPYINTTSSYAGVALWDRSHDVKSLYSNKIKPGIIMI</sequence>
<dbReference type="PROSITE" id="PS51910">
    <property type="entry name" value="GH18_2"/>
    <property type="match status" value="1"/>
</dbReference>
<dbReference type="EMBL" id="JAYMYS010000005">
    <property type="protein sequence ID" value="KAK7391143.1"/>
    <property type="molecule type" value="Genomic_DNA"/>
</dbReference>
<feature type="chain" id="PRO_5042918517" description="GH18 domain-containing protein" evidence="1">
    <location>
        <begin position="23"/>
        <end position="305"/>
    </location>
</feature>
<dbReference type="GO" id="GO:0005576">
    <property type="term" value="C:extracellular region"/>
    <property type="evidence" value="ECO:0007669"/>
    <property type="project" value="TreeGrafter"/>
</dbReference>
<evidence type="ECO:0000259" key="2">
    <source>
        <dbReference type="PROSITE" id="PS51910"/>
    </source>
</evidence>
<name>A0AAN9SBL4_PSOTE</name>
<dbReference type="AlphaFoldDB" id="A0AAN9SBL4"/>
<reference evidence="3 4" key="1">
    <citation type="submission" date="2024-01" db="EMBL/GenBank/DDBJ databases">
        <title>The genomes of 5 underutilized Papilionoideae crops provide insights into root nodulation and disease resistanc.</title>
        <authorList>
            <person name="Jiang F."/>
        </authorList>
    </citation>
    <scope>NUCLEOTIDE SEQUENCE [LARGE SCALE GENOMIC DNA]</scope>
    <source>
        <strain evidence="3">DUOXIRENSHENG_FW03</strain>
        <tissue evidence="3">Leaves</tissue>
    </source>
</reference>
<dbReference type="Proteomes" id="UP001386955">
    <property type="component" value="Unassembled WGS sequence"/>
</dbReference>
<proteinExistence type="predicted"/>
<feature type="signal peptide" evidence="1">
    <location>
        <begin position="1"/>
        <end position="22"/>
    </location>
</feature>
<evidence type="ECO:0000313" key="4">
    <source>
        <dbReference type="Proteomes" id="UP001386955"/>
    </source>
</evidence>
<evidence type="ECO:0000313" key="3">
    <source>
        <dbReference type="EMBL" id="KAK7391143.1"/>
    </source>
</evidence>
<dbReference type="Pfam" id="PF00704">
    <property type="entry name" value="Glyco_hydro_18"/>
    <property type="match status" value="1"/>
</dbReference>
<dbReference type="InterPro" id="IPR001223">
    <property type="entry name" value="Glyco_hydro18_cat"/>
</dbReference>
<dbReference type="InterPro" id="IPR017853">
    <property type="entry name" value="GH"/>
</dbReference>
<keyword evidence="1" id="KW-0732">Signal</keyword>
<protein>
    <recommendedName>
        <fullName evidence="2">GH18 domain-containing protein</fullName>
    </recommendedName>
</protein>
<dbReference type="GO" id="GO:0005975">
    <property type="term" value="P:carbohydrate metabolic process"/>
    <property type="evidence" value="ECO:0007669"/>
    <property type="project" value="InterPro"/>
</dbReference>
<dbReference type="PANTHER" id="PTHR45708:SF31">
    <property type="entry name" value="III ACIDIC ENDOCHITINASE, PUTATIVE-RELATED"/>
    <property type="match status" value="1"/>
</dbReference>